<evidence type="ECO:0000256" key="1">
    <source>
        <dbReference type="SAM" id="MobiDB-lite"/>
    </source>
</evidence>
<evidence type="ECO:0000313" key="2">
    <source>
        <dbReference type="EMBL" id="CEP20760.1"/>
    </source>
</evidence>
<feature type="compositionally biased region" description="Polar residues" evidence="1">
    <location>
        <begin position="43"/>
        <end position="71"/>
    </location>
</feature>
<evidence type="ECO:0000313" key="3">
    <source>
        <dbReference type="Proteomes" id="UP000038830"/>
    </source>
</evidence>
<organism evidence="2 3">
    <name type="scientific">Cyberlindnera jadinii (strain ATCC 18201 / CBS 1600 / BCRC 20928 / JCM 3617 / NBRC 0987 / NRRL Y-1542)</name>
    <name type="common">Torula yeast</name>
    <name type="synonym">Candida utilis</name>
    <dbReference type="NCBI Taxonomy" id="983966"/>
    <lineage>
        <taxon>Eukaryota</taxon>
        <taxon>Fungi</taxon>
        <taxon>Dikarya</taxon>
        <taxon>Ascomycota</taxon>
        <taxon>Saccharomycotina</taxon>
        <taxon>Saccharomycetes</taxon>
        <taxon>Phaffomycetales</taxon>
        <taxon>Phaffomycetaceae</taxon>
        <taxon>Cyberlindnera</taxon>
    </lineage>
</organism>
<protein>
    <submittedName>
        <fullName evidence="2">Uncharacterized protein</fullName>
    </submittedName>
</protein>
<name>A0A0H5BZ47_CYBJN</name>
<reference evidence="3" key="1">
    <citation type="journal article" date="2015" name="J. Biotechnol.">
        <title>The structure of the Cyberlindnera jadinii genome and its relation to Candida utilis analyzed by the occurrence of single nucleotide polymorphisms.</title>
        <authorList>
            <person name="Rupp O."/>
            <person name="Brinkrolf K."/>
            <person name="Buerth C."/>
            <person name="Kunigo M."/>
            <person name="Schneider J."/>
            <person name="Jaenicke S."/>
            <person name="Goesmann A."/>
            <person name="Puehler A."/>
            <person name="Jaeger K.-E."/>
            <person name="Ernst J.F."/>
        </authorList>
    </citation>
    <scope>NUCLEOTIDE SEQUENCE [LARGE SCALE GENOMIC DNA]</scope>
    <source>
        <strain evidence="3">ATCC 18201 / CBS 1600 / BCRC 20928 / JCM 3617 / NBRC 0987 / NRRL Y-1542</strain>
    </source>
</reference>
<sequence>MNEVYFKTSTDSSMVMFRPGWLSIGEEDVLSRRIPSFHPIPSPTSRRGGTIPSAPSQRAVSGPPTRSQSARDSPAPLPAPLPDADANKHDTSLQNCRSTSFHHNYHRQISPMALVLANRRCNPLCQHDALLFATVARVRFPIA</sequence>
<dbReference type="EMBL" id="CDQK01000001">
    <property type="protein sequence ID" value="CEP20760.1"/>
    <property type="molecule type" value="Genomic_DNA"/>
</dbReference>
<dbReference type="Proteomes" id="UP000038830">
    <property type="component" value="Unassembled WGS sequence"/>
</dbReference>
<accession>A0A0H5BZ47</accession>
<dbReference type="AlphaFoldDB" id="A0A0H5BZ47"/>
<gene>
    <name evidence="2" type="ORF">BN1211_0707</name>
</gene>
<feature type="region of interest" description="Disordered" evidence="1">
    <location>
        <begin position="35"/>
        <end position="95"/>
    </location>
</feature>
<proteinExistence type="predicted"/>